<dbReference type="Pfam" id="PF00545">
    <property type="entry name" value="Ribonuclease"/>
    <property type="match status" value="1"/>
</dbReference>
<keyword evidence="2" id="KW-0813">Transport</keyword>
<dbReference type="OrthoDB" id="3900342at2759"/>
<reference evidence="10 11" key="1">
    <citation type="submission" date="2019-04" db="EMBL/GenBank/DDBJ databases">
        <authorList>
            <consortium name="DOE Joint Genome Institute"/>
            <person name="Mondo S."/>
            <person name="Kjaerbolling I."/>
            <person name="Vesth T."/>
            <person name="Frisvad J.C."/>
            <person name="Nybo J.L."/>
            <person name="Theobald S."/>
            <person name="Kildgaard S."/>
            <person name="Isbrandt T."/>
            <person name="Kuo A."/>
            <person name="Sato A."/>
            <person name="Lyhne E.K."/>
            <person name="Kogle M.E."/>
            <person name="Wiebenga A."/>
            <person name="Kun R.S."/>
            <person name="Lubbers R.J."/>
            <person name="Makela M.R."/>
            <person name="Barry K."/>
            <person name="Chovatia M."/>
            <person name="Clum A."/>
            <person name="Daum C."/>
            <person name="Haridas S."/>
            <person name="He G."/>
            <person name="LaButti K."/>
            <person name="Lipzen A."/>
            <person name="Riley R."/>
            <person name="Salamov A."/>
            <person name="Simmons B.A."/>
            <person name="Magnuson J.K."/>
            <person name="Henrissat B."/>
            <person name="Mortensen U.H."/>
            <person name="Larsen T.O."/>
            <person name="Devries R.P."/>
            <person name="Grigoriev I.V."/>
            <person name="Machida M."/>
            <person name="Baker S.E."/>
            <person name="Andersen M.R."/>
            <person name="Cantor M.N."/>
            <person name="Hua S.X."/>
        </authorList>
    </citation>
    <scope>NUCLEOTIDE SEQUENCE [LARGE SCALE GENOMIC DNA]</scope>
    <source>
        <strain evidence="10 11">CBS 119388</strain>
    </source>
</reference>
<protein>
    <submittedName>
        <fullName evidence="10">Amino acid permease-domain-containing protein</fullName>
    </submittedName>
</protein>
<dbReference type="RefSeq" id="XP_031943860.1">
    <property type="nucleotide sequence ID" value="XM_032084452.1"/>
</dbReference>
<comment type="subcellular location">
    <subcellularLocation>
        <location evidence="1">Membrane</location>
        <topology evidence="1">Multi-pass membrane protein</topology>
    </subcellularLocation>
</comment>
<name>A0A5N6I144_9EURO</name>
<gene>
    <name evidence="10" type="ORF">BDV37DRAFT_269884</name>
</gene>
<dbReference type="Pfam" id="PF00324">
    <property type="entry name" value="AA_permease"/>
    <property type="match status" value="1"/>
</dbReference>
<evidence type="ECO:0000256" key="1">
    <source>
        <dbReference type="ARBA" id="ARBA00004141"/>
    </source>
</evidence>
<dbReference type="InterPro" id="IPR013149">
    <property type="entry name" value="ADH-like_C"/>
</dbReference>
<dbReference type="InterPro" id="IPR050524">
    <property type="entry name" value="APC_YAT"/>
</dbReference>
<dbReference type="Pfam" id="PF00107">
    <property type="entry name" value="ADH_zinc_N"/>
    <property type="match status" value="1"/>
</dbReference>
<evidence type="ECO:0000256" key="6">
    <source>
        <dbReference type="ARBA" id="ARBA00022989"/>
    </source>
</evidence>
<sequence length="770" mass="83673">MPDQFFSCRAYCVFRDSRQSLGEMATAIPVSGSFTEYAQRFVDDSLAFGLGWAYWYLWVTILASEYNAISLVIGFWTDAVPQWGWILIFWFLFLGLSNLGVLAYGEMEFWLSLIKVLALIAFFILAICISTGGVGPGPIGFKYYHDPGAFADSINGVAKTFVVAGTLYAGTEMVGVTAGESANPQKAVPTAIKQVFWRILIFYIGMFFFLGILLPYNHPKLLSSTSTAASSPLTIALTDAGILPAAHLINALIVISVISAGNGSLYVASRTMLFMARNGKAPRFIGRTNSRGVPWAALIFSNIFTCIVFLTLSSSAGRIYSALITLAGVATFVVWAVICIAHIRFRKAMVVQGDDPSRLPFQAALYPYGTYFALAATIFLVFFQGYTAFLNPFSVDDFIINYILLPVFVILVVGYKIWHKTKIVKLEEMDIWTGRRVAVVDETEPDKKHADSHSDLHNINGELPMSTNVPGHEGIGRVVQEYIVSPADFVSIIPEDLKPEAVAPLLCAGLTMYGALNKLHKFCQKGDWVVIMGAGGGLGHLQVEKEVQNLTDGAGAHAVVVVVGLATAYNQALRLLRPVGTLVCVGLLSQDYRMPISPLDCVNRGFHVVGSCVGTEEEMQDLLRMAAAGRVSTHYQVFELSEVNTLLTLTTLLLPTALALPSLTERACDYTCGSNCYSSSAVSTAQDAGYKLQQSGETVGSNNYPHKYNNYEGFDFPVSSPYYEWPILSSGSTYNGGSPGADRVVFNDDNQLAGLITHTGASGNNFVACT</sequence>
<evidence type="ECO:0000256" key="4">
    <source>
        <dbReference type="ARBA" id="ARBA00022722"/>
    </source>
</evidence>
<dbReference type="SUPFAM" id="SSF51735">
    <property type="entry name" value="NAD(P)-binding Rossmann-fold domains"/>
    <property type="match status" value="1"/>
</dbReference>
<dbReference type="Gene3D" id="3.90.180.10">
    <property type="entry name" value="Medium-chain alcohol dehydrogenases, catalytic domain"/>
    <property type="match status" value="2"/>
</dbReference>
<dbReference type="CDD" id="cd00606">
    <property type="entry name" value="fungal_RNase"/>
    <property type="match status" value="1"/>
</dbReference>
<keyword evidence="6" id="KW-1133">Transmembrane helix</keyword>
<feature type="domain" description="Amino acid permease/ SLC12A" evidence="9">
    <location>
        <begin position="19"/>
        <end position="426"/>
    </location>
</feature>
<dbReference type="PANTHER" id="PTHR43341">
    <property type="entry name" value="AMINO ACID PERMEASE"/>
    <property type="match status" value="1"/>
</dbReference>
<dbReference type="GO" id="GO:0016020">
    <property type="term" value="C:membrane"/>
    <property type="evidence" value="ECO:0007669"/>
    <property type="project" value="UniProtKB-SubCell"/>
</dbReference>
<dbReference type="SUPFAM" id="SSF50129">
    <property type="entry name" value="GroES-like"/>
    <property type="match status" value="1"/>
</dbReference>
<organism evidence="10 11">
    <name type="scientific">Aspergillus pseudonomiae</name>
    <dbReference type="NCBI Taxonomy" id="1506151"/>
    <lineage>
        <taxon>Eukaryota</taxon>
        <taxon>Fungi</taxon>
        <taxon>Dikarya</taxon>
        <taxon>Ascomycota</taxon>
        <taxon>Pezizomycotina</taxon>
        <taxon>Eurotiomycetes</taxon>
        <taxon>Eurotiomycetidae</taxon>
        <taxon>Eurotiales</taxon>
        <taxon>Aspergillaceae</taxon>
        <taxon>Aspergillus</taxon>
        <taxon>Aspergillus subgen. Circumdati</taxon>
    </lineage>
</organism>
<dbReference type="InterPro" id="IPR016191">
    <property type="entry name" value="Ribonuclease/ribotoxin"/>
</dbReference>
<evidence type="ECO:0000256" key="5">
    <source>
        <dbReference type="ARBA" id="ARBA00022801"/>
    </source>
</evidence>
<evidence type="ECO:0000313" key="11">
    <source>
        <dbReference type="Proteomes" id="UP000325579"/>
    </source>
</evidence>
<proteinExistence type="predicted"/>
<evidence type="ECO:0000313" key="10">
    <source>
        <dbReference type="EMBL" id="KAE8406541.1"/>
    </source>
</evidence>
<dbReference type="SUPFAM" id="SSF53933">
    <property type="entry name" value="Microbial ribonucleases"/>
    <property type="match status" value="1"/>
</dbReference>
<evidence type="ECO:0000259" key="9">
    <source>
        <dbReference type="Pfam" id="PF00324"/>
    </source>
</evidence>
<dbReference type="InterPro" id="IPR004841">
    <property type="entry name" value="AA-permease/SLC12A_dom"/>
</dbReference>
<dbReference type="Proteomes" id="UP000325579">
    <property type="component" value="Unassembled WGS sequence"/>
</dbReference>
<accession>A0A5N7DJC1</accession>
<dbReference type="InterPro" id="IPR011032">
    <property type="entry name" value="GroES-like_sf"/>
</dbReference>
<dbReference type="Gene3D" id="1.20.1740.10">
    <property type="entry name" value="Amino acid/polyamine transporter I"/>
    <property type="match status" value="1"/>
</dbReference>
<dbReference type="GO" id="GO:0004521">
    <property type="term" value="F:RNA endonuclease activity"/>
    <property type="evidence" value="ECO:0007669"/>
    <property type="project" value="InterPro"/>
</dbReference>
<keyword evidence="3" id="KW-0812">Transmembrane</keyword>
<dbReference type="Gene3D" id="3.10.450.30">
    <property type="entry name" value="Microbial ribonucleases"/>
    <property type="match status" value="1"/>
</dbReference>
<feature type="domain" description="Alcohol dehydrogenase-like C-terminal" evidence="8">
    <location>
        <begin position="542"/>
        <end position="627"/>
    </location>
</feature>
<keyword evidence="7" id="KW-0472">Membrane</keyword>
<dbReference type="InterPro" id="IPR036291">
    <property type="entry name" value="NAD(P)-bd_dom_sf"/>
</dbReference>
<evidence type="ECO:0000256" key="3">
    <source>
        <dbReference type="ARBA" id="ARBA00022692"/>
    </source>
</evidence>
<keyword evidence="11" id="KW-1185">Reference proteome</keyword>
<evidence type="ECO:0000259" key="8">
    <source>
        <dbReference type="Pfam" id="PF00107"/>
    </source>
</evidence>
<dbReference type="AlphaFoldDB" id="A0A5N6I144"/>
<dbReference type="EMBL" id="ML736753">
    <property type="protein sequence ID" value="KAE8406541.1"/>
    <property type="molecule type" value="Genomic_DNA"/>
</dbReference>
<evidence type="ECO:0000256" key="7">
    <source>
        <dbReference type="ARBA" id="ARBA00023136"/>
    </source>
</evidence>
<dbReference type="GeneID" id="43669143"/>
<keyword evidence="4" id="KW-0540">Nuclease</keyword>
<keyword evidence="5" id="KW-0378">Hydrolase</keyword>
<dbReference type="FunFam" id="1.20.1740.10:FF:000001">
    <property type="entry name" value="Amino acid permease"/>
    <property type="match status" value="1"/>
</dbReference>
<dbReference type="GO" id="GO:0003723">
    <property type="term" value="F:RNA binding"/>
    <property type="evidence" value="ECO:0007669"/>
    <property type="project" value="InterPro"/>
</dbReference>
<dbReference type="PANTHER" id="PTHR43341:SF26">
    <property type="entry name" value="GENERAL AMINO ACID PERMEASE AGP3"/>
    <property type="match status" value="1"/>
</dbReference>
<dbReference type="Gene3D" id="3.40.50.720">
    <property type="entry name" value="NAD(P)-binding Rossmann-like Domain"/>
    <property type="match status" value="2"/>
</dbReference>
<dbReference type="GO" id="GO:0015171">
    <property type="term" value="F:amino acid transmembrane transporter activity"/>
    <property type="evidence" value="ECO:0007669"/>
    <property type="project" value="TreeGrafter"/>
</dbReference>
<dbReference type="InterPro" id="IPR000026">
    <property type="entry name" value="N1-like"/>
</dbReference>
<accession>A0A5N6I144</accession>
<dbReference type="GO" id="GO:0016787">
    <property type="term" value="F:hydrolase activity"/>
    <property type="evidence" value="ECO:0007669"/>
    <property type="project" value="UniProtKB-KW"/>
</dbReference>
<evidence type="ECO:0000256" key="2">
    <source>
        <dbReference type="ARBA" id="ARBA00022448"/>
    </source>
</evidence>